<feature type="domain" description="Glyoxalase-like" evidence="1">
    <location>
        <begin position="147"/>
        <end position="243"/>
    </location>
</feature>
<dbReference type="EMBL" id="VDFR01000117">
    <property type="protein sequence ID" value="TNC38836.1"/>
    <property type="molecule type" value="Genomic_DNA"/>
</dbReference>
<proteinExistence type="predicted"/>
<sequence length="253" mass="27234">MTEPLRWITAYLDQPAATAPGALAFWEAVSGTRASAPRGDHDEFRTLAPLQGDGALRFQVVGDGEPRLHLDLHVDDVPQAVEGAVALGASILAEPGTHVVMTSPGGMPFCLVPHQGEHAVPPPVTWAEGHTSAVDQVSLDIPPDLYESECTFWEALTGWTLRDEDTPEFMRLLRPPTMPLGLLLQRLEEAPPGGAVTAHLDLGAGAGADPEVARHLALGAEELWRSAWWITLRDPSGRIYCVTRRSPGRPISS</sequence>
<dbReference type="InterPro" id="IPR041581">
    <property type="entry name" value="Glyoxalase_6"/>
</dbReference>
<dbReference type="SUPFAM" id="SSF54593">
    <property type="entry name" value="Glyoxalase/Bleomycin resistance protein/Dihydroxybiphenyl dioxygenase"/>
    <property type="match status" value="2"/>
</dbReference>
<dbReference type="EMBL" id="VDFR01000005">
    <property type="protein sequence ID" value="TNC51785.1"/>
    <property type="molecule type" value="Genomic_DNA"/>
</dbReference>
<dbReference type="RefSeq" id="WP_139105034.1">
    <property type="nucleotide sequence ID" value="NZ_VDFR01000005.1"/>
</dbReference>
<evidence type="ECO:0000259" key="1">
    <source>
        <dbReference type="Pfam" id="PF18029"/>
    </source>
</evidence>
<dbReference type="Proteomes" id="UP000306740">
    <property type="component" value="Unassembled WGS sequence"/>
</dbReference>
<dbReference type="PANTHER" id="PTHR35908:SF1">
    <property type="entry name" value="CONSERVED PROTEIN"/>
    <property type="match status" value="1"/>
</dbReference>
<accession>A0A5C4MDI3</accession>
<evidence type="ECO:0000313" key="2">
    <source>
        <dbReference type="EMBL" id="TNC38836.1"/>
    </source>
</evidence>
<dbReference type="Pfam" id="PF18029">
    <property type="entry name" value="Glyoxalase_6"/>
    <property type="match status" value="2"/>
</dbReference>
<dbReference type="OrthoDB" id="3286168at2"/>
<dbReference type="Gene3D" id="3.10.180.10">
    <property type="entry name" value="2,3-Dihydroxybiphenyl 1,2-Dioxygenase, domain 1"/>
    <property type="match status" value="2"/>
</dbReference>
<name>A0A5C4MDI3_9ACTN</name>
<gene>
    <name evidence="3" type="ORF">FHE65_01380</name>
    <name evidence="2" type="ORF">FHE65_24110</name>
</gene>
<feature type="domain" description="Glyoxalase-like" evidence="1">
    <location>
        <begin position="17"/>
        <end position="112"/>
    </location>
</feature>
<evidence type="ECO:0000313" key="4">
    <source>
        <dbReference type="Proteomes" id="UP000306740"/>
    </source>
</evidence>
<evidence type="ECO:0000313" key="3">
    <source>
        <dbReference type="EMBL" id="TNC51785.1"/>
    </source>
</evidence>
<organism evidence="2 4">
    <name type="scientific">Mumia zhuanghuii</name>
    <dbReference type="NCBI Taxonomy" id="2585211"/>
    <lineage>
        <taxon>Bacteria</taxon>
        <taxon>Bacillati</taxon>
        <taxon>Actinomycetota</taxon>
        <taxon>Actinomycetes</taxon>
        <taxon>Propionibacteriales</taxon>
        <taxon>Nocardioidaceae</taxon>
        <taxon>Mumia</taxon>
    </lineage>
</organism>
<dbReference type="AlphaFoldDB" id="A0A5C4MDI3"/>
<dbReference type="InterPro" id="IPR029068">
    <property type="entry name" value="Glyas_Bleomycin-R_OHBP_Dase"/>
</dbReference>
<comment type="caution">
    <text evidence="2">The sequence shown here is derived from an EMBL/GenBank/DDBJ whole genome shotgun (WGS) entry which is preliminary data.</text>
</comment>
<protein>
    <submittedName>
        <fullName evidence="2">VOC family protein</fullName>
    </submittedName>
</protein>
<dbReference type="PANTHER" id="PTHR35908">
    <property type="entry name" value="HYPOTHETICAL FUSION PROTEIN"/>
    <property type="match status" value="1"/>
</dbReference>
<reference evidence="2 4" key="1">
    <citation type="submission" date="2019-05" db="EMBL/GenBank/DDBJ databases">
        <title>Mumia sp. nov., isolated from the intestinal contents of plateau pika (Ochotona curzoniae) in the Qinghai-Tibet plateau of China.</title>
        <authorList>
            <person name="Tian Z."/>
        </authorList>
    </citation>
    <scope>NUCLEOTIDE SEQUENCE [LARGE SCALE GENOMIC DNA]</scope>
    <source>
        <strain evidence="4">527</strain>
        <strain evidence="2">Z527</strain>
    </source>
</reference>